<dbReference type="EMBL" id="JASBNA010000008">
    <property type="protein sequence ID" value="KAK7689587.1"/>
    <property type="molecule type" value="Genomic_DNA"/>
</dbReference>
<organism evidence="1 2">
    <name type="scientific">Cerrena zonata</name>
    <dbReference type="NCBI Taxonomy" id="2478898"/>
    <lineage>
        <taxon>Eukaryota</taxon>
        <taxon>Fungi</taxon>
        <taxon>Dikarya</taxon>
        <taxon>Basidiomycota</taxon>
        <taxon>Agaricomycotina</taxon>
        <taxon>Agaricomycetes</taxon>
        <taxon>Polyporales</taxon>
        <taxon>Cerrenaceae</taxon>
        <taxon>Cerrena</taxon>
    </lineage>
</organism>
<dbReference type="AlphaFoldDB" id="A0AAW0GAW7"/>
<evidence type="ECO:0000313" key="1">
    <source>
        <dbReference type="EMBL" id="KAK7689587.1"/>
    </source>
</evidence>
<protein>
    <submittedName>
        <fullName evidence="1">Uncharacterized protein</fullName>
    </submittedName>
</protein>
<reference evidence="1 2" key="1">
    <citation type="submission" date="2022-09" db="EMBL/GenBank/DDBJ databases">
        <authorList>
            <person name="Palmer J.M."/>
        </authorList>
    </citation>
    <scope>NUCLEOTIDE SEQUENCE [LARGE SCALE GENOMIC DNA]</scope>
    <source>
        <strain evidence="1 2">DSM 7382</strain>
    </source>
</reference>
<name>A0AAW0GAW7_9APHY</name>
<sequence>MYRPFGHATTITMAPTTLSVPEIIQLVSALSYDVSPFRHFAGIPLYEKRFKGDPVVRKLLDALAFFLHTRPHRGDHFAITLSIVQAEIVATVAANTPDNITHSDPSSPRVILDTIWRHMVACSGTAEKPRENMQLATYVLETHLPLLRSRLSKWRMCYESYRDRISRFRQSGSLSAAVMDYIDGVDKIFCATVAFSESTETLSSRNISEFATQIQLCKNLSKQSTKLDATDRKLLSALQKLSGKGAGTTRYLDIIQFGEKLAAPLIHIDRVLYFCRTPKYQDSLTKPFRIRIPSNPPTPVDVPTRFDTLTKAEIAAFLRSSYMTIKWPYDDPETVTDAIEHFTGIAVDNVGKSRISGAHCECLLMQHHHSEAHGEPIMATYIGLSKPCCLQCGIFLDSYNLAVPNGPLFFVRGRNNHACPSVVPSIDAELDASIVKNMRARLIMLIAYIVDAYIKKIYARSMGYIT</sequence>
<comment type="caution">
    <text evidence="1">The sequence shown here is derived from an EMBL/GenBank/DDBJ whole genome shotgun (WGS) entry which is preliminary data.</text>
</comment>
<proteinExistence type="predicted"/>
<dbReference type="Proteomes" id="UP001385951">
    <property type="component" value="Unassembled WGS sequence"/>
</dbReference>
<dbReference type="InterPro" id="IPR027796">
    <property type="entry name" value="OTT_1508_deam-like"/>
</dbReference>
<dbReference type="Pfam" id="PF14441">
    <property type="entry name" value="OTT_1508_deam"/>
    <property type="match status" value="1"/>
</dbReference>
<evidence type="ECO:0000313" key="2">
    <source>
        <dbReference type="Proteomes" id="UP001385951"/>
    </source>
</evidence>
<keyword evidence="2" id="KW-1185">Reference proteome</keyword>
<gene>
    <name evidence="1" type="ORF">QCA50_007379</name>
</gene>
<accession>A0AAW0GAW7</accession>